<evidence type="ECO:0000256" key="5">
    <source>
        <dbReference type="PIRSR" id="PIRSR001365-2"/>
    </source>
</evidence>
<dbReference type="GO" id="GO:0005829">
    <property type="term" value="C:cytosol"/>
    <property type="evidence" value="ECO:0007669"/>
    <property type="project" value="TreeGrafter"/>
</dbReference>
<organism evidence="6 7">
    <name type="scientific">Vermiconidia calcicola</name>
    <dbReference type="NCBI Taxonomy" id="1690605"/>
    <lineage>
        <taxon>Eukaryota</taxon>
        <taxon>Fungi</taxon>
        <taxon>Dikarya</taxon>
        <taxon>Ascomycota</taxon>
        <taxon>Pezizomycotina</taxon>
        <taxon>Dothideomycetes</taxon>
        <taxon>Dothideomycetidae</taxon>
        <taxon>Mycosphaerellales</taxon>
        <taxon>Extremaceae</taxon>
        <taxon>Vermiconidia</taxon>
    </lineage>
</organism>
<comment type="similarity">
    <text evidence="3">Belongs to the DapA family.</text>
</comment>
<evidence type="ECO:0000313" key="7">
    <source>
        <dbReference type="Proteomes" id="UP001345827"/>
    </source>
</evidence>
<evidence type="ECO:0000256" key="3">
    <source>
        <dbReference type="PIRNR" id="PIRNR001365"/>
    </source>
</evidence>
<dbReference type="AlphaFoldDB" id="A0AAV9PUI3"/>
<dbReference type="InterPro" id="IPR002220">
    <property type="entry name" value="DapA-like"/>
</dbReference>
<sequence>MTQSNSLRGVFVALSTPFNPQTQEIDASALAAHIDHIIETGIHGLVPGGSTGEFTALTIPERKFLVELCVKFAGGRVPVVAGVGGLTSRDTLDLAMHAAGAGVTALMVVPPFYDAVSIPQLHELLGQIRDSTGLPLMYYHIPSATGTKLSTEQLAHLSEAGVRYVKYTSEDAIGLVEMLYERGDSVVTFGGMDTLMFDAVAAGAQGVVWGLANVVPDLCLQFWDAVAVQGDLARGRQLWAKLWPLCKFFESVGYAAAVKTSMELLGRPTGGMRKPFALLHDVQRIELEKHLVKAGVQIKTQNGHGDCHR</sequence>
<gene>
    <name evidence="6" type="ORF">LTR25_011185</name>
</gene>
<dbReference type="InterPro" id="IPR013785">
    <property type="entry name" value="Aldolase_TIM"/>
</dbReference>
<evidence type="ECO:0000256" key="1">
    <source>
        <dbReference type="ARBA" id="ARBA00023239"/>
    </source>
</evidence>
<dbReference type="PANTHER" id="PTHR42849">
    <property type="entry name" value="N-ACETYLNEURAMINATE LYASE"/>
    <property type="match status" value="1"/>
</dbReference>
<evidence type="ECO:0000313" key="6">
    <source>
        <dbReference type="EMBL" id="KAK5527453.1"/>
    </source>
</evidence>
<feature type="binding site" evidence="5">
    <location>
        <position position="208"/>
    </location>
    <ligand>
        <name>pyruvate</name>
        <dbReference type="ChEBI" id="CHEBI:15361"/>
    </ligand>
</feature>
<dbReference type="PIRSF" id="PIRSF001365">
    <property type="entry name" value="DHDPS"/>
    <property type="match status" value="1"/>
</dbReference>
<feature type="binding site" evidence="5">
    <location>
        <position position="51"/>
    </location>
    <ligand>
        <name>pyruvate</name>
        <dbReference type="ChEBI" id="CHEBI:15361"/>
    </ligand>
</feature>
<dbReference type="SMART" id="SM01130">
    <property type="entry name" value="DHDPS"/>
    <property type="match status" value="1"/>
</dbReference>
<dbReference type="PROSITE" id="PS00665">
    <property type="entry name" value="DHDPS_1"/>
    <property type="match status" value="1"/>
</dbReference>
<comment type="caution">
    <text evidence="6">The sequence shown here is derived from an EMBL/GenBank/DDBJ whole genome shotgun (WGS) entry which is preliminary data.</text>
</comment>
<proteinExistence type="inferred from homology"/>
<accession>A0AAV9PUI3</accession>
<dbReference type="SUPFAM" id="SSF51569">
    <property type="entry name" value="Aldolase"/>
    <property type="match status" value="1"/>
</dbReference>
<evidence type="ECO:0000256" key="2">
    <source>
        <dbReference type="ARBA" id="ARBA00023270"/>
    </source>
</evidence>
<evidence type="ECO:0008006" key="8">
    <source>
        <dbReference type="Google" id="ProtNLM"/>
    </source>
</evidence>
<keyword evidence="2" id="KW-0704">Schiff base</keyword>
<dbReference type="PRINTS" id="PR00146">
    <property type="entry name" value="DHPICSNTHASE"/>
</dbReference>
<protein>
    <recommendedName>
        <fullName evidence="8">4-hydroxy-tetrahydrodipicolinate synthase</fullName>
    </recommendedName>
</protein>
<dbReference type="CDD" id="cd00408">
    <property type="entry name" value="DHDPS-like"/>
    <property type="match status" value="1"/>
</dbReference>
<dbReference type="Gene3D" id="3.20.20.70">
    <property type="entry name" value="Aldolase class I"/>
    <property type="match status" value="1"/>
</dbReference>
<dbReference type="GO" id="GO:0008747">
    <property type="term" value="F:N-acetylneuraminate lyase activity"/>
    <property type="evidence" value="ECO:0007669"/>
    <property type="project" value="TreeGrafter"/>
</dbReference>
<dbReference type="InterPro" id="IPR020624">
    <property type="entry name" value="Schiff_base-form_aldolases_CS"/>
</dbReference>
<dbReference type="PANTHER" id="PTHR42849:SF1">
    <property type="entry name" value="N-ACETYLNEURAMINATE LYASE"/>
    <property type="match status" value="1"/>
</dbReference>
<keyword evidence="1 3" id="KW-0456">Lyase</keyword>
<feature type="active site" description="Proton donor/acceptor" evidence="4">
    <location>
        <position position="139"/>
    </location>
</feature>
<dbReference type="EMBL" id="JAXLQG010000061">
    <property type="protein sequence ID" value="KAK5527453.1"/>
    <property type="molecule type" value="Genomic_DNA"/>
</dbReference>
<dbReference type="GO" id="GO:0019262">
    <property type="term" value="P:N-acetylneuraminate catabolic process"/>
    <property type="evidence" value="ECO:0007669"/>
    <property type="project" value="TreeGrafter"/>
</dbReference>
<keyword evidence="7" id="KW-1185">Reference proteome</keyword>
<feature type="active site" description="Schiff-base intermediate with substrate" evidence="4">
    <location>
        <position position="166"/>
    </location>
</feature>
<dbReference type="Pfam" id="PF00701">
    <property type="entry name" value="DHDPS"/>
    <property type="match status" value="1"/>
</dbReference>
<reference evidence="6 7" key="1">
    <citation type="submission" date="2023-06" db="EMBL/GenBank/DDBJ databases">
        <title>Black Yeasts Isolated from many extreme environments.</title>
        <authorList>
            <person name="Coleine C."/>
            <person name="Stajich J.E."/>
            <person name="Selbmann L."/>
        </authorList>
    </citation>
    <scope>NUCLEOTIDE SEQUENCE [LARGE SCALE GENOMIC DNA]</scope>
    <source>
        <strain evidence="6 7">CCFEE 5887</strain>
    </source>
</reference>
<name>A0AAV9PUI3_9PEZI</name>
<dbReference type="Proteomes" id="UP001345827">
    <property type="component" value="Unassembled WGS sequence"/>
</dbReference>
<evidence type="ECO:0000256" key="4">
    <source>
        <dbReference type="PIRSR" id="PIRSR001365-1"/>
    </source>
</evidence>